<dbReference type="EMBL" id="LR899689">
    <property type="protein sequence ID" value="CAD7241744.1"/>
    <property type="molecule type" value="Genomic_DNA"/>
</dbReference>
<evidence type="ECO:0000256" key="1">
    <source>
        <dbReference type="SAM" id="MobiDB-lite"/>
    </source>
</evidence>
<organism evidence="3">
    <name type="scientific">Darwinula stevensoni</name>
    <dbReference type="NCBI Taxonomy" id="69355"/>
    <lineage>
        <taxon>Eukaryota</taxon>
        <taxon>Metazoa</taxon>
        <taxon>Ecdysozoa</taxon>
        <taxon>Arthropoda</taxon>
        <taxon>Crustacea</taxon>
        <taxon>Oligostraca</taxon>
        <taxon>Ostracoda</taxon>
        <taxon>Podocopa</taxon>
        <taxon>Podocopida</taxon>
        <taxon>Darwinulocopina</taxon>
        <taxon>Darwinuloidea</taxon>
        <taxon>Darwinulidae</taxon>
        <taxon>Darwinula</taxon>
    </lineage>
</organism>
<evidence type="ECO:0000313" key="3">
    <source>
        <dbReference type="EMBL" id="CAD7241744.1"/>
    </source>
</evidence>
<evidence type="ECO:0000313" key="4">
    <source>
        <dbReference type="Proteomes" id="UP000677054"/>
    </source>
</evidence>
<dbReference type="Proteomes" id="UP000677054">
    <property type="component" value="Unassembled WGS sequence"/>
</dbReference>
<name>A0A7R8X113_9CRUS</name>
<keyword evidence="2" id="KW-0472">Membrane</keyword>
<reference evidence="3" key="1">
    <citation type="submission" date="2020-11" db="EMBL/GenBank/DDBJ databases">
        <authorList>
            <person name="Tran Van P."/>
        </authorList>
    </citation>
    <scope>NUCLEOTIDE SEQUENCE</scope>
</reference>
<dbReference type="AlphaFoldDB" id="A0A7R8X113"/>
<gene>
    <name evidence="3" type="ORF">DSTB1V02_LOCUS1724</name>
</gene>
<feature type="region of interest" description="Disordered" evidence="1">
    <location>
        <begin position="29"/>
        <end position="94"/>
    </location>
</feature>
<feature type="compositionally biased region" description="Basic and acidic residues" evidence="1">
    <location>
        <begin position="29"/>
        <end position="63"/>
    </location>
</feature>
<protein>
    <submittedName>
        <fullName evidence="3">Uncharacterized protein</fullName>
    </submittedName>
</protein>
<proteinExistence type="predicted"/>
<evidence type="ECO:0000256" key="2">
    <source>
        <dbReference type="SAM" id="Phobius"/>
    </source>
</evidence>
<keyword evidence="4" id="KW-1185">Reference proteome</keyword>
<feature type="transmembrane region" description="Helical" evidence="2">
    <location>
        <begin position="6"/>
        <end position="26"/>
    </location>
</feature>
<accession>A0A7R8X113</accession>
<keyword evidence="2" id="KW-0812">Transmembrane</keyword>
<dbReference type="EMBL" id="CAJPEV010000172">
    <property type="protein sequence ID" value="CAG0881779.1"/>
    <property type="molecule type" value="Genomic_DNA"/>
</dbReference>
<keyword evidence="2" id="KW-1133">Transmembrane helix</keyword>
<sequence>MLQMELRQVVSVCVIVFLLAAVPGISGSRRWENRNRDTARGRQRESLREELREQRTQIDRPRVDQQAGPDPPIKNEHSRNLKIGVRELLSPVKRGREPKKFENLWSSPSPLDT</sequence>